<name>A0AAD9DLQ7_9TELE</name>
<evidence type="ECO:0000313" key="5">
    <source>
        <dbReference type="Proteomes" id="UP001239994"/>
    </source>
</evidence>
<gene>
    <name evidence="4" type="ORF">P4O66_018486</name>
</gene>
<dbReference type="SUPFAM" id="SSF51197">
    <property type="entry name" value="Clavaminate synthase-like"/>
    <property type="match status" value="1"/>
</dbReference>
<organism evidence="4 5">
    <name type="scientific">Electrophorus voltai</name>
    <dbReference type="NCBI Taxonomy" id="2609070"/>
    <lineage>
        <taxon>Eukaryota</taxon>
        <taxon>Metazoa</taxon>
        <taxon>Chordata</taxon>
        <taxon>Craniata</taxon>
        <taxon>Vertebrata</taxon>
        <taxon>Euteleostomi</taxon>
        <taxon>Actinopterygii</taxon>
        <taxon>Neopterygii</taxon>
        <taxon>Teleostei</taxon>
        <taxon>Ostariophysi</taxon>
        <taxon>Gymnotiformes</taxon>
        <taxon>Gymnotoidei</taxon>
        <taxon>Gymnotidae</taxon>
        <taxon>Electrophorus</taxon>
    </lineage>
</organism>
<dbReference type="GO" id="GO:0046872">
    <property type="term" value="F:metal ion binding"/>
    <property type="evidence" value="ECO:0007669"/>
    <property type="project" value="UniProtKB-KW"/>
</dbReference>
<dbReference type="InterPro" id="IPR027443">
    <property type="entry name" value="IPNS-like_sf"/>
</dbReference>
<accession>A0AAD9DLQ7</accession>
<feature type="non-terminal residue" evidence="4">
    <location>
        <position position="1"/>
    </location>
</feature>
<evidence type="ECO:0000313" key="4">
    <source>
        <dbReference type="EMBL" id="KAK1785059.1"/>
    </source>
</evidence>
<protein>
    <recommendedName>
        <fullName evidence="6">Isopenicillin N synthase-like Fe(2+) 2OG dioxygenase domain-containing protein</fullName>
    </recommendedName>
</protein>
<proteinExistence type="predicted"/>
<comment type="caution">
    <text evidence="4">The sequence shown here is derived from an EMBL/GenBank/DDBJ whole genome shotgun (WGS) entry which is preliminary data.</text>
</comment>
<evidence type="ECO:0000256" key="2">
    <source>
        <dbReference type="ARBA" id="ARBA00023002"/>
    </source>
</evidence>
<dbReference type="Gene3D" id="2.60.120.330">
    <property type="entry name" value="B-lactam Antibiotic, Isopenicillin N Synthase, Chain"/>
    <property type="match status" value="1"/>
</dbReference>
<dbReference type="EMBL" id="JAROKS010000026">
    <property type="protein sequence ID" value="KAK1785059.1"/>
    <property type="molecule type" value="Genomic_DNA"/>
</dbReference>
<dbReference type="PANTHER" id="PTHR10209">
    <property type="entry name" value="OXIDOREDUCTASE, 2OG-FE II OXYGENASE FAMILY PROTEIN"/>
    <property type="match status" value="1"/>
</dbReference>
<dbReference type="AlphaFoldDB" id="A0AAD9DLQ7"/>
<reference evidence="4" key="1">
    <citation type="submission" date="2023-03" db="EMBL/GenBank/DDBJ databases">
        <title>Electrophorus voltai genome.</title>
        <authorList>
            <person name="Bian C."/>
        </authorList>
    </citation>
    <scope>NUCLEOTIDE SEQUENCE</scope>
    <source>
        <strain evidence="4">CB-2022</strain>
        <tissue evidence="4">Muscle</tissue>
    </source>
</reference>
<dbReference type="PANTHER" id="PTHR10209:SF881">
    <property type="entry name" value="FI07970P-RELATED"/>
    <property type="match status" value="1"/>
</dbReference>
<sequence>MLDMNPRTLSPLSNMEGVWLTVELFMLRDFRLPSKVLQNFYTCTTESILMGNITVWLENSTKQDRQALQRVETASTSFVCHNPFGLVNCVWNGPQTVLMVFRGIQMSFFLRCKELTLRVLRVMALSLGLESSVFLKAHKCIGSDTNGTTLRSLHYPPVKSEHVKVGQIRCGEHSDYGTITLVFQSHEGGLQVRHRRVTELILSSNAGQM</sequence>
<keyword evidence="5" id="KW-1185">Reference proteome</keyword>
<dbReference type="GO" id="GO:0016491">
    <property type="term" value="F:oxidoreductase activity"/>
    <property type="evidence" value="ECO:0007669"/>
    <property type="project" value="UniProtKB-KW"/>
</dbReference>
<evidence type="ECO:0000256" key="3">
    <source>
        <dbReference type="ARBA" id="ARBA00023004"/>
    </source>
</evidence>
<keyword evidence="2" id="KW-0560">Oxidoreductase</keyword>
<dbReference type="Proteomes" id="UP001239994">
    <property type="component" value="Unassembled WGS sequence"/>
</dbReference>
<evidence type="ECO:0008006" key="6">
    <source>
        <dbReference type="Google" id="ProtNLM"/>
    </source>
</evidence>
<keyword evidence="3" id="KW-0408">Iron</keyword>
<evidence type="ECO:0000256" key="1">
    <source>
        <dbReference type="ARBA" id="ARBA00022723"/>
    </source>
</evidence>
<keyword evidence="1" id="KW-0479">Metal-binding</keyword>